<gene>
    <name evidence="7" type="primary">LOC140702829</name>
</gene>
<proteinExistence type="predicted"/>
<name>A0ABM5F4H7_9SAUR</name>
<dbReference type="PANTHER" id="PTHR12080:SF18">
    <property type="entry name" value="SLAM FAMILY MEMBER 9"/>
    <property type="match status" value="1"/>
</dbReference>
<dbReference type="Gene3D" id="2.60.40.10">
    <property type="entry name" value="Immunoglobulins"/>
    <property type="match status" value="2"/>
</dbReference>
<dbReference type="SUPFAM" id="SSF48726">
    <property type="entry name" value="Immunoglobulin"/>
    <property type="match status" value="1"/>
</dbReference>
<comment type="subcellular location">
    <subcellularLocation>
        <location evidence="1">Membrane</location>
    </subcellularLocation>
</comment>
<evidence type="ECO:0000256" key="5">
    <source>
        <dbReference type="SAM" id="SignalP"/>
    </source>
</evidence>
<evidence type="ECO:0000313" key="6">
    <source>
        <dbReference type="Proteomes" id="UP001652642"/>
    </source>
</evidence>
<evidence type="ECO:0000256" key="3">
    <source>
        <dbReference type="ARBA" id="ARBA00023136"/>
    </source>
</evidence>
<dbReference type="InterPro" id="IPR013783">
    <property type="entry name" value="Ig-like_fold"/>
</dbReference>
<dbReference type="InterPro" id="IPR036179">
    <property type="entry name" value="Ig-like_dom_sf"/>
</dbReference>
<keyword evidence="4" id="KW-0325">Glycoprotein</keyword>
<evidence type="ECO:0000256" key="1">
    <source>
        <dbReference type="ARBA" id="ARBA00004370"/>
    </source>
</evidence>
<evidence type="ECO:0000313" key="7">
    <source>
        <dbReference type="RefSeq" id="XP_072840308.1"/>
    </source>
</evidence>
<keyword evidence="3" id="KW-0472">Membrane</keyword>
<dbReference type="RefSeq" id="XP_072840308.1">
    <property type="nucleotide sequence ID" value="XM_072984207.1"/>
</dbReference>
<evidence type="ECO:0000256" key="2">
    <source>
        <dbReference type="ARBA" id="ARBA00022729"/>
    </source>
</evidence>
<dbReference type="GeneID" id="140702829"/>
<evidence type="ECO:0000256" key="4">
    <source>
        <dbReference type="ARBA" id="ARBA00023180"/>
    </source>
</evidence>
<dbReference type="Proteomes" id="UP001652642">
    <property type="component" value="Chromosome 15"/>
</dbReference>
<protein>
    <submittedName>
        <fullName evidence="7">SLAM family member 9-like</fullName>
    </submittedName>
</protein>
<organism evidence="6 7">
    <name type="scientific">Pogona vitticeps</name>
    <name type="common">central bearded dragon</name>
    <dbReference type="NCBI Taxonomy" id="103695"/>
    <lineage>
        <taxon>Eukaryota</taxon>
        <taxon>Metazoa</taxon>
        <taxon>Chordata</taxon>
        <taxon>Craniata</taxon>
        <taxon>Vertebrata</taxon>
        <taxon>Euteleostomi</taxon>
        <taxon>Lepidosauria</taxon>
        <taxon>Squamata</taxon>
        <taxon>Bifurcata</taxon>
        <taxon>Unidentata</taxon>
        <taxon>Episquamata</taxon>
        <taxon>Toxicofera</taxon>
        <taxon>Iguania</taxon>
        <taxon>Acrodonta</taxon>
        <taxon>Agamidae</taxon>
        <taxon>Amphibolurinae</taxon>
        <taxon>Pogona</taxon>
    </lineage>
</organism>
<sequence>MGWLWVLLLLQDPVPGTASYGAEDAMEVTGALGESVTFQLKTSPPFELISWLKSERNKDPSNIAILMPKERCTPNILLRDFQGRLNASEDCRKLQVRDLRRGDSGRYTAFIQQEVAGNPLRETFDLRMYKRLSEADLTVRCHTTGNGTRQLNCSAGPWEDDVVVSWDDASKAELWGKSAIMELSGNDLNITCRARNPVGEASRTVSVQEICAGLNGVQVSSPLLGVTAAVLIAIKMVVSACVFAKWLSRCPGRKREPPVHIRLRKRVAAGEPSLSPP</sequence>
<accession>A0ABM5F4H7</accession>
<feature type="signal peptide" evidence="5">
    <location>
        <begin position="1"/>
        <end position="18"/>
    </location>
</feature>
<keyword evidence="6" id="KW-1185">Reference proteome</keyword>
<dbReference type="InterPro" id="IPR015631">
    <property type="entry name" value="CD2/SLAM_rcpt"/>
</dbReference>
<keyword evidence="2 5" id="KW-0732">Signal</keyword>
<reference evidence="7" key="1">
    <citation type="submission" date="2025-08" db="UniProtKB">
        <authorList>
            <consortium name="RefSeq"/>
        </authorList>
    </citation>
    <scope>IDENTIFICATION</scope>
</reference>
<dbReference type="PANTHER" id="PTHR12080">
    <property type="entry name" value="SIGNALING LYMPHOCYTIC ACTIVATION MOLECULE"/>
    <property type="match status" value="1"/>
</dbReference>
<feature type="chain" id="PRO_5045390260" evidence="5">
    <location>
        <begin position="19"/>
        <end position="277"/>
    </location>
</feature>